<feature type="transmembrane region" description="Helical" evidence="8">
    <location>
        <begin position="124"/>
        <end position="150"/>
    </location>
</feature>
<dbReference type="Pfam" id="PF12911">
    <property type="entry name" value="OppC_N"/>
    <property type="match status" value="1"/>
</dbReference>
<feature type="transmembrane region" description="Helical" evidence="8">
    <location>
        <begin position="12"/>
        <end position="35"/>
    </location>
</feature>
<evidence type="ECO:0000313" key="11">
    <source>
        <dbReference type="Proteomes" id="UP001064262"/>
    </source>
</evidence>
<dbReference type="CDD" id="cd06261">
    <property type="entry name" value="TM_PBP2"/>
    <property type="match status" value="1"/>
</dbReference>
<feature type="transmembrane region" description="Helical" evidence="8">
    <location>
        <begin position="241"/>
        <end position="262"/>
    </location>
</feature>
<reference evidence="10" key="1">
    <citation type="submission" date="2022-09" db="EMBL/GenBank/DDBJ databases">
        <title>Winslowiella arboricola sp. nov., isolated from bleeding cankers on broadleaf hosts.</title>
        <authorList>
            <person name="Brady C."/>
            <person name="Kaur S."/>
            <person name="Crampton B."/>
            <person name="Maddock D."/>
            <person name="Arnold D."/>
            <person name="Denman S."/>
        </authorList>
    </citation>
    <scope>NUCLEOTIDE SEQUENCE</scope>
    <source>
        <strain evidence="10">BAC 15a-03b</strain>
    </source>
</reference>
<keyword evidence="11" id="KW-1185">Reference proteome</keyword>
<evidence type="ECO:0000256" key="4">
    <source>
        <dbReference type="ARBA" id="ARBA00022519"/>
    </source>
</evidence>
<proteinExistence type="inferred from homology"/>
<feature type="domain" description="ABC transmembrane type-1" evidence="9">
    <location>
        <begin position="75"/>
        <end position="263"/>
    </location>
</feature>
<dbReference type="GO" id="GO:0055085">
    <property type="term" value="P:transmembrane transport"/>
    <property type="evidence" value="ECO:0007669"/>
    <property type="project" value="InterPro"/>
</dbReference>
<name>A0A9J6PN18_9GAMM</name>
<sequence length="280" mass="30509">MKDFWQRFSQNRGAVIGLLILLLVIVLSIAAPFLYEKSPWAMVQRPFLPPFTVGQYFLGTDPLGRDLAAGLAYGARVSLLIGLISTVVSLLIGIPVGAMAGYFGGWVDDVLMRFTEFFQSVPSFALAIVLVAIFQPSITSIVIAIAIVSWPPVARLLRGEVMSLRSREFIEAAILSGQTSRTIIWRQILPNTLSPIIVLASMMVAAAILIESALSFLGLGDRNIMSWGYIIGAGRTVIRQAWWISVFPGIAILLTVLALNLVGEGLNDALNPRLTRKGRK</sequence>
<evidence type="ECO:0000256" key="3">
    <source>
        <dbReference type="ARBA" id="ARBA00022475"/>
    </source>
</evidence>
<dbReference type="InterPro" id="IPR000515">
    <property type="entry name" value="MetI-like"/>
</dbReference>
<dbReference type="GO" id="GO:0005886">
    <property type="term" value="C:plasma membrane"/>
    <property type="evidence" value="ECO:0007669"/>
    <property type="project" value="UniProtKB-SubCell"/>
</dbReference>
<evidence type="ECO:0000256" key="6">
    <source>
        <dbReference type="ARBA" id="ARBA00022989"/>
    </source>
</evidence>
<keyword evidence="4" id="KW-0997">Cell inner membrane</keyword>
<evidence type="ECO:0000259" key="9">
    <source>
        <dbReference type="PROSITE" id="PS50928"/>
    </source>
</evidence>
<keyword evidence="6 8" id="KW-1133">Transmembrane helix</keyword>
<dbReference type="InterPro" id="IPR025966">
    <property type="entry name" value="OppC_N"/>
</dbReference>
<keyword evidence="5 8" id="KW-0812">Transmembrane</keyword>
<dbReference type="RefSeq" id="WP_267144689.1">
    <property type="nucleotide sequence ID" value="NZ_JAODIL010000082.1"/>
</dbReference>
<dbReference type="Gene3D" id="1.10.3720.10">
    <property type="entry name" value="MetI-like"/>
    <property type="match status" value="1"/>
</dbReference>
<dbReference type="InterPro" id="IPR035906">
    <property type="entry name" value="MetI-like_sf"/>
</dbReference>
<evidence type="ECO:0000313" key="10">
    <source>
        <dbReference type="EMBL" id="MCU5779705.1"/>
    </source>
</evidence>
<gene>
    <name evidence="10" type="ORF">N5923_19640</name>
</gene>
<dbReference type="Proteomes" id="UP001064262">
    <property type="component" value="Unassembled WGS sequence"/>
</dbReference>
<feature type="transmembrane region" description="Helical" evidence="8">
    <location>
        <begin position="196"/>
        <end position="220"/>
    </location>
</feature>
<dbReference type="PANTHER" id="PTHR43386">
    <property type="entry name" value="OLIGOPEPTIDE TRANSPORT SYSTEM PERMEASE PROTEIN APPC"/>
    <property type="match status" value="1"/>
</dbReference>
<dbReference type="InterPro" id="IPR050366">
    <property type="entry name" value="BP-dependent_transpt_permease"/>
</dbReference>
<keyword evidence="2 8" id="KW-0813">Transport</keyword>
<comment type="similarity">
    <text evidence="8">Belongs to the binding-protein-dependent transport system permease family.</text>
</comment>
<dbReference type="PROSITE" id="PS50928">
    <property type="entry name" value="ABC_TM1"/>
    <property type="match status" value="1"/>
</dbReference>
<comment type="caution">
    <text evidence="10">The sequence shown here is derived from an EMBL/GenBank/DDBJ whole genome shotgun (WGS) entry which is preliminary data.</text>
</comment>
<keyword evidence="3" id="KW-1003">Cell membrane</keyword>
<evidence type="ECO:0000256" key="2">
    <source>
        <dbReference type="ARBA" id="ARBA00022448"/>
    </source>
</evidence>
<organism evidence="10 11">
    <name type="scientific">Winslowiella arboricola</name>
    <dbReference type="NCBI Taxonomy" id="2978220"/>
    <lineage>
        <taxon>Bacteria</taxon>
        <taxon>Pseudomonadati</taxon>
        <taxon>Pseudomonadota</taxon>
        <taxon>Gammaproteobacteria</taxon>
        <taxon>Enterobacterales</taxon>
        <taxon>Erwiniaceae</taxon>
        <taxon>Winslowiella</taxon>
    </lineage>
</organism>
<keyword evidence="7 8" id="KW-0472">Membrane</keyword>
<comment type="subcellular location">
    <subcellularLocation>
        <location evidence="1">Cell inner membrane</location>
        <topology evidence="1">Multi-pass membrane protein</topology>
    </subcellularLocation>
    <subcellularLocation>
        <location evidence="8">Cell membrane</location>
        <topology evidence="8">Multi-pass membrane protein</topology>
    </subcellularLocation>
</comment>
<accession>A0A9J6PN18</accession>
<dbReference type="AlphaFoldDB" id="A0A9J6PN18"/>
<protein>
    <submittedName>
        <fullName evidence="10">ABC transporter permease</fullName>
    </submittedName>
</protein>
<dbReference type="PANTHER" id="PTHR43386:SF1">
    <property type="entry name" value="D,D-DIPEPTIDE TRANSPORT SYSTEM PERMEASE PROTEIN DDPC-RELATED"/>
    <property type="match status" value="1"/>
</dbReference>
<evidence type="ECO:0000256" key="7">
    <source>
        <dbReference type="ARBA" id="ARBA00023136"/>
    </source>
</evidence>
<dbReference type="Pfam" id="PF00528">
    <property type="entry name" value="BPD_transp_1"/>
    <property type="match status" value="1"/>
</dbReference>
<feature type="transmembrane region" description="Helical" evidence="8">
    <location>
        <begin position="79"/>
        <end position="103"/>
    </location>
</feature>
<evidence type="ECO:0000256" key="8">
    <source>
        <dbReference type="RuleBase" id="RU363032"/>
    </source>
</evidence>
<dbReference type="SUPFAM" id="SSF161098">
    <property type="entry name" value="MetI-like"/>
    <property type="match status" value="1"/>
</dbReference>
<evidence type="ECO:0000256" key="5">
    <source>
        <dbReference type="ARBA" id="ARBA00022692"/>
    </source>
</evidence>
<evidence type="ECO:0000256" key="1">
    <source>
        <dbReference type="ARBA" id="ARBA00004429"/>
    </source>
</evidence>
<dbReference type="EMBL" id="JAODIM010000043">
    <property type="protein sequence ID" value="MCU5779705.1"/>
    <property type="molecule type" value="Genomic_DNA"/>
</dbReference>